<protein>
    <submittedName>
        <fullName evidence="11">NhaC family sodium:proton antiporter</fullName>
    </submittedName>
</protein>
<dbReference type="GO" id="GO:0005886">
    <property type="term" value="C:plasma membrane"/>
    <property type="evidence" value="ECO:0007669"/>
    <property type="project" value="UniProtKB-SubCell"/>
</dbReference>
<organism evidence="11">
    <name type="scientific">Phascolarctobacterium faecium</name>
    <dbReference type="NCBI Taxonomy" id="33025"/>
    <lineage>
        <taxon>Bacteria</taxon>
        <taxon>Bacillati</taxon>
        <taxon>Bacillota</taxon>
        <taxon>Negativicutes</taxon>
        <taxon>Acidaminococcales</taxon>
        <taxon>Acidaminococcaceae</taxon>
        <taxon>Phascolarctobacterium</taxon>
    </lineage>
</organism>
<keyword evidence="7 9" id="KW-0472">Membrane</keyword>
<dbReference type="PANTHER" id="PTHR33451:SF3">
    <property type="entry name" value="MALATE-2H(+)_NA(+)-LACTATE ANTIPORTER"/>
    <property type="match status" value="1"/>
</dbReference>
<feature type="domain" description="Na+/H+ antiporter NhaC-like C-terminal" evidence="10">
    <location>
        <begin position="20"/>
        <end position="172"/>
    </location>
</feature>
<dbReference type="AlphaFoldDB" id="R6J6W1"/>
<dbReference type="GO" id="GO:0015297">
    <property type="term" value="F:antiporter activity"/>
    <property type="evidence" value="ECO:0007669"/>
    <property type="project" value="UniProtKB-KW"/>
</dbReference>
<feature type="transmembrane region" description="Helical" evidence="9">
    <location>
        <begin position="135"/>
        <end position="154"/>
    </location>
</feature>
<gene>
    <name evidence="11" type="ORF">BN533_01110</name>
</gene>
<keyword evidence="6 9" id="KW-1133">Transmembrane helix</keyword>
<feature type="transmembrane region" description="Helical" evidence="9">
    <location>
        <begin position="47"/>
        <end position="73"/>
    </location>
</feature>
<evidence type="ECO:0000256" key="4">
    <source>
        <dbReference type="ARBA" id="ARBA00022475"/>
    </source>
</evidence>
<keyword evidence="5 9" id="KW-0812">Transmembrane</keyword>
<evidence type="ECO:0000256" key="9">
    <source>
        <dbReference type="SAM" id="Phobius"/>
    </source>
</evidence>
<dbReference type="HOGENOM" id="CLU_105784_0_0_9"/>
<comment type="subcellular location">
    <subcellularLocation>
        <location evidence="1">Cell membrane</location>
        <topology evidence="1">Multi-pass membrane protein</topology>
    </subcellularLocation>
</comment>
<evidence type="ECO:0000256" key="6">
    <source>
        <dbReference type="ARBA" id="ARBA00022989"/>
    </source>
</evidence>
<evidence type="ECO:0000313" key="11">
    <source>
        <dbReference type="EMBL" id="CDB46037.1"/>
    </source>
</evidence>
<sequence length="186" mass="19955">MAASIITGSLLCLFLQDITPAQLGSIMFYGFYPADQQLARILSGGGIISMFTVSVIIILSSAYAGIFEATGFLNTTQARLAQLGEKITPYGSILLTATITSMATCNQTLSSILTYQLHKDSADNMQQLALDLENSTIVVAALIPWSIACAVPLATVGAGNASILFAFYLYLLPLYNLWRPYKVTPV</sequence>
<feature type="transmembrane region" description="Helical" evidence="9">
    <location>
        <begin position="93"/>
        <end position="115"/>
    </location>
</feature>
<name>R6J6W1_9FIRM</name>
<evidence type="ECO:0000256" key="3">
    <source>
        <dbReference type="ARBA" id="ARBA00022449"/>
    </source>
</evidence>
<comment type="similarity">
    <text evidence="8">Belongs to the NhaC Na(+)/H(+) (TC 2.A.35) antiporter family.</text>
</comment>
<evidence type="ECO:0000256" key="1">
    <source>
        <dbReference type="ARBA" id="ARBA00004651"/>
    </source>
</evidence>
<dbReference type="Pfam" id="PF03553">
    <property type="entry name" value="Na_H_antiporter"/>
    <property type="match status" value="1"/>
</dbReference>
<evidence type="ECO:0000256" key="7">
    <source>
        <dbReference type="ARBA" id="ARBA00023136"/>
    </source>
</evidence>
<keyword evidence="4" id="KW-1003">Cell membrane</keyword>
<keyword evidence="3" id="KW-0050">Antiport</keyword>
<dbReference type="EMBL" id="CBDS010000070">
    <property type="protein sequence ID" value="CDB46037.1"/>
    <property type="molecule type" value="Genomic_DNA"/>
</dbReference>
<reference evidence="11" key="1">
    <citation type="submission" date="2012-11" db="EMBL/GenBank/DDBJ databases">
        <title>Dependencies among metagenomic species, viruses, plasmids and units of genetic variation.</title>
        <authorList>
            <person name="Nielsen H.B."/>
            <person name="Almeida M."/>
            <person name="Juncker A.S."/>
            <person name="Rasmussen S."/>
            <person name="Li J."/>
            <person name="Sunagawa S."/>
            <person name="Plichta D."/>
            <person name="Gautier L."/>
            <person name="Le Chatelier E."/>
            <person name="Peletier E."/>
            <person name="Bonde I."/>
            <person name="Nielsen T."/>
            <person name="Manichanh C."/>
            <person name="Arumugam M."/>
            <person name="Batto J."/>
            <person name="Santos M.B.Q.D."/>
            <person name="Blom N."/>
            <person name="Borruel N."/>
            <person name="Burgdorf K.S."/>
            <person name="Boumezbeur F."/>
            <person name="Casellas F."/>
            <person name="Dore J."/>
            <person name="Guarner F."/>
            <person name="Hansen T."/>
            <person name="Hildebrand F."/>
            <person name="Kaas R.S."/>
            <person name="Kennedy S."/>
            <person name="Kristiansen K."/>
            <person name="Kultima J.R."/>
            <person name="Leonard P."/>
            <person name="Levenez F."/>
            <person name="Lund O."/>
            <person name="Moumen B."/>
            <person name="Le Paslier D."/>
            <person name="Pons N."/>
            <person name="Pedersen O."/>
            <person name="Prifti E."/>
            <person name="Qin J."/>
            <person name="Raes J."/>
            <person name="Tap J."/>
            <person name="Tims S."/>
            <person name="Ussery D.W."/>
            <person name="Yamada T."/>
            <person name="MetaHit consortium"/>
            <person name="Renault P."/>
            <person name="Sicheritz-Ponten T."/>
            <person name="Bork P."/>
            <person name="Wang J."/>
            <person name="Brunak S."/>
            <person name="Ehrlich S.D."/>
        </authorList>
    </citation>
    <scope>NUCLEOTIDE SEQUENCE [LARGE SCALE GENOMIC DNA]</scope>
</reference>
<dbReference type="InterPro" id="IPR018461">
    <property type="entry name" value="Na/H_Antiport_NhaC-like_C"/>
</dbReference>
<evidence type="ECO:0000256" key="8">
    <source>
        <dbReference type="ARBA" id="ARBA00038435"/>
    </source>
</evidence>
<comment type="caution">
    <text evidence="11">The sequence shown here is derived from an EMBL/GenBank/DDBJ whole genome shotgun (WGS) entry which is preliminary data.</text>
</comment>
<dbReference type="STRING" id="1262914.BN533_01110"/>
<dbReference type="eggNOG" id="COG1757">
    <property type="taxonomic scope" value="Bacteria"/>
</dbReference>
<evidence type="ECO:0000259" key="10">
    <source>
        <dbReference type="Pfam" id="PF03553"/>
    </source>
</evidence>
<accession>R6J6W1</accession>
<dbReference type="PANTHER" id="PTHR33451">
    <property type="entry name" value="MALATE-2H(+)/NA(+)-LACTATE ANTIPORTER"/>
    <property type="match status" value="1"/>
</dbReference>
<feature type="transmembrane region" description="Helical" evidence="9">
    <location>
        <begin position="161"/>
        <end position="178"/>
    </location>
</feature>
<evidence type="ECO:0000256" key="2">
    <source>
        <dbReference type="ARBA" id="ARBA00022448"/>
    </source>
</evidence>
<dbReference type="InterPro" id="IPR052180">
    <property type="entry name" value="NhaC_Na-H+_Antiporter"/>
</dbReference>
<keyword evidence="2" id="KW-0813">Transport</keyword>
<proteinExistence type="inferred from homology"/>
<evidence type="ECO:0000256" key="5">
    <source>
        <dbReference type="ARBA" id="ARBA00022692"/>
    </source>
</evidence>